<comment type="caution">
    <text evidence="2">The sequence shown here is derived from an EMBL/GenBank/DDBJ whole genome shotgun (WGS) entry which is preliminary data.</text>
</comment>
<keyword evidence="1" id="KW-0175">Coiled coil</keyword>
<name>A0AAW8VA65_PASMD</name>
<feature type="coiled-coil region" evidence="1">
    <location>
        <begin position="23"/>
        <end position="69"/>
    </location>
</feature>
<sequence>MKLGFNPFSLRKRVKHWCDVASKQTIQIEQAKIESKNQKLEIEQLKDRLKCLEAENEKLEKDNSTWFETATGQKVIGRNRVLGYKLNKSI</sequence>
<proteinExistence type="predicted"/>
<gene>
    <name evidence="2" type="ORF">NQF69_12150</name>
</gene>
<protein>
    <submittedName>
        <fullName evidence="2">Uncharacterized protein</fullName>
    </submittedName>
</protein>
<evidence type="ECO:0000313" key="2">
    <source>
        <dbReference type="EMBL" id="MDT3453515.1"/>
    </source>
</evidence>
<dbReference type="AlphaFoldDB" id="A0AAW8VA65"/>
<dbReference type="EMBL" id="JANIEN010000029">
    <property type="protein sequence ID" value="MDT3453515.1"/>
    <property type="molecule type" value="Genomic_DNA"/>
</dbReference>
<dbReference type="RefSeq" id="WP_223132066.1">
    <property type="nucleotide sequence ID" value="NZ_CP082272.1"/>
</dbReference>
<evidence type="ECO:0000313" key="3">
    <source>
        <dbReference type="Proteomes" id="UP001182304"/>
    </source>
</evidence>
<evidence type="ECO:0000256" key="1">
    <source>
        <dbReference type="SAM" id="Coils"/>
    </source>
</evidence>
<reference evidence="2" key="1">
    <citation type="submission" date="2022-07" db="EMBL/GenBank/DDBJ databases">
        <title>Sequence of Pasteurella multocoda 17BRD-035.</title>
        <authorList>
            <person name="Roy Chowdhury P."/>
            <person name="Alhamami T."/>
            <person name="Trott D.J."/>
            <person name="Djordvevic S.P."/>
        </authorList>
    </citation>
    <scope>NUCLEOTIDE SEQUENCE</scope>
    <source>
        <strain evidence="2">17BRD-035</strain>
    </source>
</reference>
<accession>A0AAW8VA65</accession>
<dbReference type="Proteomes" id="UP001182304">
    <property type="component" value="Unassembled WGS sequence"/>
</dbReference>
<organism evidence="2 3">
    <name type="scientific">Pasteurella multocida</name>
    <dbReference type="NCBI Taxonomy" id="747"/>
    <lineage>
        <taxon>Bacteria</taxon>
        <taxon>Pseudomonadati</taxon>
        <taxon>Pseudomonadota</taxon>
        <taxon>Gammaproteobacteria</taxon>
        <taxon>Pasteurellales</taxon>
        <taxon>Pasteurellaceae</taxon>
        <taxon>Pasteurella</taxon>
    </lineage>
</organism>